<keyword evidence="3 5" id="KW-1133">Transmembrane helix</keyword>
<keyword evidence="2 5" id="KW-0812">Transmembrane</keyword>
<dbReference type="InterPro" id="IPR051533">
    <property type="entry name" value="WaaL-like"/>
</dbReference>
<feature type="transmembrane region" description="Helical" evidence="5">
    <location>
        <begin position="98"/>
        <end position="117"/>
    </location>
</feature>
<evidence type="ECO:0000313" key="7">
    <source>
        <dbReference type="EMBL" id="GGB98610.1"/>
    </source>
</evidence>
<keyword evidence="8" id="KW-1185">Reference proteome</keyword>
<comment type="subcellular location">
    <subcellularLocation>
        <location evidence="1">Membrane</location>
        <topology evidence="1">Multi-pass membrane protein</topology>
    </subcellularLocation>
</comment>
<protein>
    <recommendedName>
        <fullName evidence="6">O-antigen ligase-related domain-containing protein</fullName>
    </recommendedName>
</protein>
<evidence type="ECO:0000256" key="4">
    <source>
        <dbReference type="ARBA" id="ARBA00023136"/>
    </source>
</evidence>
<dbReference type="Pfam" id="PF04932">
    <property type="entry name" value="Wzy_C"/>
    <property type="match status" value="1"/>
</dbReference>
<dbReference type="PANTHER" id="PTHR37422:SF17">
    <property type="entry name" value="O-ANTIGEN LIGASE"/>
    <property type="match status" value="1"/>
</dbReference>
<evidence type="ECO:0000313" key="8">
    <source>
        <dbReference type="Proteomes" id="UP000620266"/>
    </source>
</evidence>
<feature type="domain" description="O-antigen ligase-related" evidence="6">
    <location>
        <begin position="88"/>
        <end position="238"/>
    </location>
</feature>
<evidence type="ECO:0000259" key="6">
    <source>
        <dbReference type="Pfam" id="PF04932"/>
    </source>
</evidence>
<feature type="transmembrane region" description="Helical" evidence="5">
    <location>
        <begin position="271"/>
        <end position="287"/>
    </location>
</feature>
<evidence type="ECO:0000256" key="2">
    <source>
        <dbReference type="ARBA" id="ARBA00022692"/>
    </source>
</evidence>
<evidence type="ECO:0000256" key="1">
    <source>
        <dbReference type="ARBA" id="ARBA00004141"/>
    </source>
</evidence>
<comment type="caution">
    <text evidence="7">The sequence shown here is derived from an EMBL/GenBank/DDBJ whole genome shotgun (WGS) entry which is preliminary data.</text>
</comment>
<gene>
    <name evidence="7" type="ORF">GCM10007205_04900</name>
</gene>
<dbReference type="EMBL" id="BMCG01000001">
    <property type="protein sequence ID" value="GGB98610.1"/>
    <property type="molecule type" value="Genomic_DNA"/>
</dbReference>
<evidence type="ECO:0000256" key="5">
    <source>
        <dbReference type="SAM" id="Phobius"/>
    </source>
</evidence>
<dbReference type="PANTHER" id="PTHR37422">
    <property type="entry name" value="TEICHURONIC ACID BIOSYNTHESIS PROTEIN TUAE"/>
    <property type="match status" value="1"/>
</dbReference>
<feature type="transmembrane region" description="Helical" evidence="5">
    <location>
        <begin position="46"/>
        <end position="66"/>
    </location>
</feature>
<feature type="transmembrane region" description="Helical" evidence="5">
    <location>
        <begin position="232"/>
        <end position="251"/>
    </location>
</feature>
<proteinExistence type="predicted"/>
<dbReference type="InterPro" id="IPR007016">
    <property type="entry name" value="O-antigen_ligase-rel_domated"/>
</dbReference>
<feature type="transmembrane region" description="Helical" evidence="5">
    <location>
        <begin position="73"/>
        <end position="92"/>
    </location>
</feature>
<feature type="transmembrane region" description="Helical" evidence="5">
    <location>
        <begin position="293"/>
        <end position="314"/>
    </location>
</feature>
<keyword evidence="4 5" id="KW-0472">Membrane</keyword>
<dbReference type="GO" id="GO:0016020">
    <property type="term" value="C:membrane"/>
    <property type="evidence" value="ECO:0007669"/>
    <property type="project" value="UniProtKB-SubCell"/>
</dbReference>
<name>A0A8J2ULA0_9BURK</name>
<organism evidence="7 8">
    <name type="scientific">Oxalicibacterium flavum</name>
    <dbReference type="NCBI Taxonomy" id="179467"/>
    <lineage>
        <taxon>Bacteria</taxon>
        <taxon>Pseudomonadati</taxon>
        <taxon>Pseudomonadota</taxon>
        <taxon>Betaproteobacteria</taxon>
        <taxon>Burkholderiales</taxon>
        <taxon>Oxalobacteraceae</taxon>
        <taxon>Oxalicibacterium</taxon>
    </lineage>
</organism>
<dbReference type="Proteomes" id="UP000620266">
    <property type="component" value="Unassembled WGS sequence"/>
</dbReference>
<feature type="transmembrane region" description="Helical" evidence="5">
    <location>
        <begin position="124"/>
        <end position="143"/>
    </location>
</feature>
<accession>A0A8J2ULA0</accession>
<evidence type="ECO:0000256" key="3">
    <source>
        <dbReference type="ARBA" id="ARBA00022989"/>
    </source>
</evidence>
<sequence length="327" mass="37668">MYAVTFPPKRQAFYWGLAIGCAGAGLTGLWQVYHLELERANGYTNAIQWGNVALLMATMLAIQLSVFWHEKNWMHRAGILFCIALGVEASILSASRGGWIALGAIIPLMGIFVFSYRRDLFKKFGLTIIVAAVLIAATNTHMLCDRFEKAQHEVSEYLQLSDKTRTSSSLGIRLEQYRTAVEMIKEKPFFGWGAREYLREMHQRVDDGRYAKSTRQFNFIHNEFIDLWVKTGIPGMLVQAFLYLYTLWIFWPTARRMKKREATPRLWREELALRLCGITLPVMYFVFGQSQHFFVHNIGIIAFTFFVIILWSTLSGLKDSEENISYG</sequence>
<reference evidence="7" key="1">
    <citation type="journal article" date="2014" name="Int. J. Syst. Evol. Microbiol.">
        <title>Complete genome sequence of Corynebacterium casei LMG S-19264T (=DSM 44701T), isolated from a smear-ripened cheese.</title>
        <authorList>
            <consortium name="US DOE Joint Genome Institute (JGI-PGF)"/>
            <person name="Walter F."/>
            <person name="Albersmeier A."/>
            <person name="Kalinowski J."/>
            <person name="Ruckert C."/>
        </authorList>
    </citation>
    <scope>NUCLEOTIDE SEQUENCE</scope>
    <source>
        <strain evidence="7">CCM 7086</strain>
    </source>
</reference>
<reference evidence="7" key="2">
    <citation type="submission" date="2020-09" db="EMBL/GenBank/DDBJ databases">
        <authorList>
            <person name="Sun Q."/>
            <person name="Sedlacek I."/>
        </authorList>
    </citation>
    <scope>NUCLEOTIDE SEQUENCE</scope>
    <source>
        <strain evidence="7">CCM 7086</strain>
    </source>
</reference>
<feature type="transmembrane region" description="Helical" evidence="5">
    <location>
        <begin position="12"/>
        <end position="34"/>
    </location>
</feature>
<dbReference type="AlphaFoldDB" id="A0A8J2ULA0"/>